<dbReference type="EMBL" id="RKHQ01000001">
    <property type="protein sequence ID" value="ROR95637.1"/>
    <property type="molecule type" value="Genomic_DNA"/>
</dbReference>
<evidence type="ECO:0000313" key="6">
    <source>
        <dbReference type="Proteomes" id="UP000275356"/>
    </source>
</evidence>
<dbReference type="InterPro" id="IPR011990">
    <property type="entry name" value="TPR-like_helical_dom_sf"/>
</dbReference>
<dbReference type="PANTHER" id="PTHR45663:SF11">
    <property type="entry name" value="GEO12009P1"/>
    <property type="match status" value="1"/>
</dbReference>
<dbReference type="RefSeq" id="WP_123737924.1">
    <property type="nucleotide sequence ID" value="NZ_RKHQ01000001.1"/>
</dbReference>
<keyword evidence="2" id="KW-0676">Redox-active center</keyword>
<dbReference type="Pfam" id="PF14561">
    <property type="entry name" value="TPR_20"/>
    <property type="match status" value="1"/>
</dbReference>
<organism evidence="5 6">
    <name type="scientific">Salana multivorans</name>
    <dbReference type="NCBI Taxonomy" id="120377"/>
    <lineage>
        <taxon>Bacteria</taxon>
        <taxon>Bacillati</taxon>
        <taxon>Actinomycetota</taxon>
        <taxon>Actinomycetes</taxon>
        <taxon>Micrococcales</taxon>
        <taxon>Beutenbergiaceae</taxon>
        <taxon>Salana</taxon>
    </lineage>
</organism>
<feature type="compositionally biased region" description="Low complexity" evidence="3">
    <location>
        <begin position="162"/>
        <end position="173"/>
    </location>
</feature>
<feature type="region of interest" description="Disordered" evidence="3">
    <location>
        <begin position="162"/>
        <end position="182"/>
    </location>
</feature>
<gene>
    <name evidence="5" type="ORF">EDD28_0198</name>
</gene>
<dbReference type="Proteomes" id="UP000275356">
    <property type="component" value="Unassembled WGS sequence"/>
</dbReference>
<dbReference type="GO" id="GO:0005737">
    <property type="term" value="C:cytoplasm"/>
    <property type="evidence" value="ECO:0007669"/>
    <property type="project" value="TreeGrafter"/>
</dbReference>
<dbReference type="Gene3D" id="3.40.30.10">
    <property type="entry name" value="Glutaredoxin"/>
    <property type="match status" value="1"/>
</dbReference>
<sequence length="321" mass="33092">MNQPNPSGLDIRGAVDLSMLQKPTPAQERAAAASAAAASQAAPGVIVDLTPENFQEVIESSAQVPVIVAIGASRSATGEQMTPVLERAAIAYQGRFRLARVDADAQPQIAQAFGIQAVPCAVAVIQGQPLPLFQGSPSPEQVAQVLEQLLAAAAEAGVTGNAATGEAPAAPAPGEDEEDLPELPPLHQAAYEAIEAGDWDAATAAYQKALNENPADLDAKAGIAQVALMSRIDGVEDALAVLTAADAAGPGDVPANLLAADVELAARRPGAAFARLIAVIRATSGEDRETARKRLVELFELEDPASEDVKRARRELALALF</sequence>
<dbReference type="SUPFAM" id="SSF48452">
    <property type="entry name" value="TPR-like"/>
    <property type="match status" value="1"/>
</dbReference>
<reference evidence="5 6" key="1">
    <citation type="submission" date="2018-11" db="EMBL/GenBank/DDBJ databases">
        <title>Sequencing the genomes of 1000 actinobacteria strains.</title>
        <authorList>
            <person name="Klenk H.-P."/>
        </authorList>
    </citation>
    <scope>NUCLEOTIDE SEQUENCE [LARGE SCALE GENOMIC DNA]</scope>
    <source>
        <strain evidence="5 6">DSM 13521</strain>
    </source>
</reference>
<dbReference type="GO" id="GO:0006950">
    <property type="term" value="P:response to stress"/>
    <property type="evidence" value="ECO:0007669"/>
    <property type="project" value="UniProtKB-ARBA"/>
</dbReference>
<protein>
    <submittedName>
        <fullName evidence="5">Putative thioredoxin</fullName>
    </submittedName>
</protein>
<dbReference type="SUPFAM" id="SSF52833">
    <property type="entry name" value="Thioredoxin-like"/>
    <property type="match status" value="1"/>
</dbReference>
<evidence type="ECO:0000313" key="5">
    <source>
        <dbReference type="EMBL" id="ROR95637.1"/>
    </source>
</evidence>
<dbReference type="Pfam" id="PF00085">
    <property type="entry name" value="Thioredoxin"/>
    <property type="match status" value="1"/>
</dbReference>
<keyword evidence="6" id="KW-1185">Reference proteome</keyword>
<dbReference type="InterPro" id="IPR036249">
    <property type="entry name" value="Thioredoxin-like_sf"/>
</dbReference>
<comment type="caution">
    <text evidence="5">The sequence shown here is derived from an EMBL/GenBank/DDBJ whole genome shotgun (WGS) entry which is preliminary data.</text>
</comment>
<comment type="similarity">
    <text evidence="1">Belongs to the thioredoxin family.</text>
</comment>
<dbReference type="PANTHER" id="PTHR45663">
    <property type="entry name" value="GEO12009P1"/>
    <property type="match status" value="1"/>
</dbReference>
<dbReference type="OrthoDB" id="5181746at2"/>
<dbReference type="GO" id="GO:0015035">
    <property type="term" value="F:protein-disulfide reductase activity"/>
    <property type="evidence" value="ECO:0007669"/>
    <property type="project" value="TreeGrafter"/>
</dbReference>
<proteinExistence type="inferred from homology"/>
<dbReference type="PROSITE" id="PS51352">
    <property type="entry name" value="THIOREDOXIN_2"/>
    <property type="match status" value="1"/>
</dbReference>
<dbReference type="InterPro" id="IPR013766">
    <property type="entry name" value="Thioredoxin_domain"/>
</dbReference>
<dbReference type="AlphaFoldDB" id="A0A3N2D783"/>
<name>A0A3N2D783_9MICO</name>
<evidence type="ECO:0000256" key="2">
    <source>
        <dbReference type="ARBA" id="ARBA00023284"/>
    </source>
</evidence>
<evidence type="ECO:0000256" key="3">
    <source>
        <dbReference type="SAM" id="MobiDB-lite"/>
    </source>
</evidence>
<dbReference type="CDD" id="cd02956">
    <property type="entry name" value="ybbN"/>
    <property type="match status" value="1"/>
</dbReference>
<dbReference type="Gene3D" id="1.25.40.10">
    <property type="entry name" value="Tetratricopeptide repeat domain"/>
    <property type="match status" value="1"/>
</dbReference>
<evidence type="ECO:0000259" key="4">
    <source>
        <dbReference type="PROSITE" id="PS51352"/>
    </source>
</evidence>
<accession>A0A3N2D783</accession>
<feature type="domain" description="Thioredoxin" evidence="4">
    <location>
        <begin position="26"/>
        <end position="151"/>
    </location>
</feature>
<evidence type="ECO:0000256" key="1">
    <source>
        <dbReference type="ARBA" id="ARBA00008987"/>
    </source>
</evidence>